<accession>A0A5M8PU65</accession>
<keyword evidence="3" id="KW-0560">Oxidoreductase</keyword>
<dbReference type="PANTHER" id="PTHR32332">
    <property type="entry name" value="2-NITROPROPANE DIOXYGENASE"/>
    <property type="match status" value="1"/>
</dbReference>
<evidence type="ECO:0000256" key="2">
    <source>
        <dbReference type="ARBA" id="ARBA00022643"/>
    </source>
</evidence>
<keyword evidence="4" id="KW-0175">Coiled coil</keyword>
<organism evidence="5 6">
    <name type="scientific">Lasallia pustulata</name>
    <dbReference type="NCBI Taxonomy" id="136370"/>
    <lineage>
        <taxon>Eukaryota</taxon>
        <taxon>Fungi</taxon>
        <taxon>Dikarya</taxon>
        <taxon>Ascomycota</taxon>
        <taxon>Pezizomycotina</taxon>
        <taxon>Lecanoromycetes</taxon>
        <taxon>OSLEUM clade</taxon>
        <taxon>Umbilicariomycetidae</taxon>
        <taxon>Umbilicariales</taxon>
        <taxon>Umbilicariaceae</taxon>
        <taxon>Lasallia</taxon>
    </lineage>
</organism>
<reference evidence="5 6" key="1">
    <citation type="submission" date="2019-09" db="EMBL/GenBank/DDBJ databases">
        <title>The hologenome of the rock-dwelling lichen Lasallia pustulata.</title>
        <authorList>
            <person name="Greshake Tzovaras B."/>
            <person name="Segers F."/>
            <person name="Bicker A."/>
            <person name="Dal Grande F."/>
            <person name="Otte J."/>
            <person name="Hankeln T."/>
            <person name="Schmitt I."/>
            <person name="Ebersberger I."/>
        </authorList>
    </citation>
    <scope>NUCLEOTIDE SEQUENCE [LARGE SCALE GENOMIC DNA]</scope>
    <source>
        <strain evidence="5">A1-1</strain>
    </source>
</reference>
<dbReference type="InterPro" id="IPR004136">
    <property type="entry name" value="NMO"/>
</dbReference>
<dbReference type="SUPFAM" id="SSF51412">
    <property type="entry name" value="Inosine monophosphate dehydrogenase (IMPDH)"/>
    <property type="match status" value="1"/>
</dbReference>
<comment type="caution">
    <text evidence="5">The sequence shown here is derived from an EMBL/GenBank/DDBJ whole genome shotgun (WGS) entry which is preliminary data.</text>
</comment>
<evidence type="ECO:0000256" key="1">
    <source>
        <dbReference type="ARBA" id="ARBA00022630"/>
    </source>
</evidence>
<evidence type="ECO:0000313" key="5">
    <source>
        <dbReference type="EMBL" id="KAA6412174.1"/>
    </source>
</evidence>
<dbReference type="OrthoDB" id="2349068at2759"/>
<dbReference type="Proteomes" id="UP000324767">
    <property type="component" value="Unassembled WGS sequence"/>
</dbReference>
<name>A0A5M8PU65_9LECA</name>
<evidence type="ECO:0000313" key="6">
    <source>
        <dbReference type="Proteomes" id="UP000324767"/>
    </source>
</evidence>
<dbReference type="PANTHER" id="PTHR32332:SF34">
    <property type="entry name" value="2-NITROPROPANE DIOXYGENASE FAMILY, PUTATIVE-RELATED"/>
    <property type="match status" value="1"/>
</dbReference>
<dbReference type="CDD" id="cd04730">
    <property type="entry name" value="NPD_like"/>
    <property type="match status" value="1"/>
</dbReference>
<keyword evidence="2" id="KW-0288">FMN</keyword>
<keyword evidence="5" id="KW-0223">Dioxygenase</keyword>
<evidence type="ECO:0000256" key="4">
    <source>
        <dbReference type="SAM" id="Coils"/>
    </source>
</evidence>
<dbReference type="Pfam" id="PF03060">
    <property type="entry name" value="NMO"/>
    <property type="match status" value="1"/>
</dbReference>
<dbReference type="EMBL" id="VXIT01000006">
    <property type="protein sequence ID" value="KAA6412174.1"/>
    <property type="molecule type" value="Genomic_DNA"/>
</dbReference>
<proteinExistence type="predicted"/>
<sequence>MSTAFKDPYPWVIEPLIACAPMRLIALSPLAVAVSRAGGIGFLAAGSDLSDLQDHLEEATCLIKHLPVPGARRETLPIGIGFLNWGADLNKAVEAIRKYIPAAVWFFAPRKNDDLALWTQRIREASAAKTKIWIQIGTVADAVEISRLCKPDVLVVQGNDAGGHGLERGAGIISLLPEVTDALKEQGLGYITLVAAGGIVEGRGTAACLALGAGGVVMGTRFLACTEARIDKGYQDEVLRARDGGVNTVRSQVYDTLRGTTNWPGHYNGRGIINQSFLDAKNGQVTEENRRLYAEAMKTGNDGWGPQGRMTTYAGTGVGLIHESKNAEAILEEVRRDVKRIQHRVQQSKAHI</sequence>
<keyword evidence="1" id="KW-0285">Flavoprotein</keyword>
<dbReference type="Gene3D" id="3.20.20.70">
    <property type="entry name" value="Aldolase class I"/>
    <property type="match status" value="1"/>
</dbReference>
<dbReference type="InterPro" id="IPR013785">
    <property type="entry name" value="Aldolase_TIM"/>
</dbReference>
<dbReference type="GO" id="GO:0051213">
    <property type="term" value="F:dioxygenase activity"/>
    <property type="evidence" value="ECO:0007669"/>
    <property type="project" value="UniProtKB-KW"/>
</dbReference>
<feature type="coiled-coil region" evidence="4">
    <location>
        <begin position="324"/>
        <end position="351"/>
    </location>
</feature>
<evidence type="ECO:0000256" key="3">
    <source>
        <dbReference type="ARBA" id="ARBA00023002"/>
    </source>
</evidence>
<protein>
    <submittedName>
        <fullName evidence="5">2-nitropropane dioxygenase</fullName>
    </submittedName>
</protein>
<dbReference type="GO" id="GO:0018580">
    <property type="term" value="F:nitronate monooxygenase activity"/>
    <property type="evidence" value="ECO:0007669"/>
    <property type="project" value="InterPro"/>
</dbReference>
<gene>
    <name evidence="5" type="ORF">FRX48_04325</name>
</gene>
<dbReference type="AlphaFoldDB" id="A0A5M8PU65"/>